<name>A0A8H6JMR3_9PEZI</name>
<dbReference type="EMBL" id="WIGN01000034">
    <property type="protein sequence ID" value="KAF6815556.1"/>
    <property type="molecule type" value="Genomic_DNA"/>
</dbReference>
<dbReference type="AlphaFoldDB" id="A0A8H6JMR3"/>
<keyword evidence="2" id="KW-1185">Reference proteome</keyword>
<protein>
    <submittedName>
        <fullName evidence="1">Uncharacterized protein</fullName>
    </submittedName>
</protein>
<comment type="caution">
    <text evidence="1">The sequence shown here is derived from an EMBL/GenBank/DDBJ whole genome shotgun (WGS) entry which is preliminary data.</text>
</comment>
<sequence length="138" mass="15046">MTVKKPDHAHWRGAVLYSAQGFQVPTRAADGGVTDNYAFQFGGSRGHRAPLPEAEDRYPVAARNCSAAERASSTRITAEVPAYEVTLIEGTYFGSWPPLLTVNQLGTTEWVKPPVHSTLPKVGCHRDCIDAVRLLSKP</sequence>
<evidence type="ECO:0000313" key="2">
    <source>
        <dbReference type="Proteomes" id="UP000652219"/>
    </source>
</evidence>
<evidence type="ECO:0000313" key="1">
    <source>
        <dbReference type="EMBL" id="KAF6815556.1"/>
    </source>
</evidence>
<dbReference type="Proteomes" id="UP000652219">
    <property type="component" value="Unassembled WGS sequence"/>
</dbReference>
<organism evidence="1 2">
    <name type="scientific">Colletotrichum sojae</name>
    <dbReference type="NCBI Taxonomy" id="2175907"/>
    <lineage>
        <taxon>Eukaryota</taxon>
        <taxon>Fungi</taxon>
        <taxon>Dikarya</taxon>
        <taxon>Ascomycota</taxon>
        <taxon>Pezizomycotina</taxon>
        <taxon>Sordariomycetes</taxon>
        <taxon>Hypocreomycetidae</taxon>
        <taxon>Glomerellales</taxon>
        <taxon>Glomerellaceae</taxon>
        <taxon>Colletotrichum</taxon>
        <taxon>Colletotrichum orchidearum species complex</taxon>
    </lineage>
</organism>
<reference evidence="1 2" key="1">
    <citation type="journal article" date="2020" name="Phytopathology">
        <title>Genome Sequence Resources of Colletotrichum truncatum, C. plurivorum, C. musicola, and C. sojae: Four Species Pathogenic to Soybean (Glycine max).</title>
        <authorList>
            <person name="Rogerio F."/>
            <person name="Boufleur T.R."/>
            <person name="Ciampi-Guillardi M."/>
            <person name="Sukno S.A."/>
            <person name="Thon M.R."/>
            <person name="Massola Junior N.S."/>
            <person name="Baroncelli R."/>
        </authorList>
    </citation>
    <scope>NUCLEOTIDE SEQUENCE [LARGE SCALE GENOMIC DNA]</scope>
    <source>
        <strain evidence="1 2">LFN0009</strain>
    </source>
</reference>
<gene>
    <name evidence="1" type="ORF">CSOJ01_03443</name>
</gene>
<proteinExistence type="predicted"/>
<accession>A0A8H6JMR3</accession>